<dbReference type="Proteomes" id="UP000198281">
    <property type="component" value="Unassembled WGS sequence"/>
</dbReference>
<evidence type="ECO:0000313" key="8">
    <source>
        <dbReference type="Proteomes" id="UP000198281"/>
    </source>
</evidence>
<dbReference type="InterPro" id="IPR027417">
    <property type="entry name" value="P-loop_NTPase"/>
</dbReference>
<protein>
    <submittedName>
        <fullName evidence="7">Type IV secretion system protein VirD4</fullName>
    </submittedName>
</protein>
<evidence type="ECO:0000256" key="6">
    <source>
        <dbReference type="ARBA" id="ARBA00023136"/>
    </source>
</evidence>
<dbReference type="GO" id="GO:0005886">
    <property type="term" value="C:plasma membrane"/>
    <property type="evidence" value="ECO:0007669"/>
    <property type="project" value="UniProtKB-SubCell"/>
</dbReference>
<dbReference type="Pfam" id="PF02534">
    <property type="entry name" value="T4SS-DNA_transf"/>
    <property type="match status" value="1"/>
</dbReference>
<evidence type="ECO:0000256" key="3">
    <source>
        <dbReference type="ARBA" id="ARBA00022475"/>
    </source>
</evidence>
<name>A0A239KSS9_9SPHN</name>
<reference evidence="8" key="1">
    <citation type="submission" date="2017-06" db="EMBL/GenBank/DDBJ databases">
        <authorList>
            <person name="Varghese N."/>
            <person name="Submissions S."/>
        </authorList>
    </citation>
    <scope>NUCLEOTIDE SEQUENCE [LARGE SCALE GENOMIC DNA]</scope>
    <source>
        <strain evidence="8">LNB2</strain>
    </source>
</reference>
<dbReference type="SUPFAM" id="SSF52540">
    <property type="entry name" value="P-loop containing nucleoside triphosphate hydrolases"/>
    <property type="match status" value="1"/>
</dbReference>
<comment type="similarity">
    <text evidence="2">Belongs to the VirD4/TraG family.</text>
</comment>
<organism evidence="7 8">
    <name type="scientific">Edaphosphingomonas laterariae</name>
    <dbReference type="NCBI Taxonomy" id="861865"/>
    <lineage>
        <taxon>Bacteria</taxon>
        <taxon>Pseudomonadati</taxon>
        <taxon>Pseudomonadota</taxon>
        <taxon>Alphaproteobacteria</taxon>
        <taxon>Sphingomonadales</taxon>
        <taxon>Rhizorhabdaceae</taxon>
        <taxon>Edaphosphingomonas</taxon>
    </lineage>
</organism>
<gene>
    <name evidence="7" type="ORF">SAMN06295912_1609</name>
</gene>
<dbReference type="EMBL" id="FZOS01000060">
    <property type="protein sequence ID" value="SNT21241.1"/>
    <property type="molecule type" value="Genomic_DNA"/>
</dbReference>
<dbReference type="Gene3D" id="3.40.50.300">
    <property type="entry name" value="P-loop containing nucleotide triphosphate hydrolases"/>
    <property type="match status" value="1"/>
</dbReference>
<dbReference type="CDD" id="cd01127">
    <property type="entry name" value="TrwB_TraG_TraD_VirD4"/>
    <property type="match status" value="1"/>
</dbReference>
<proteinExistence type="inferred from homology"/>
<keyword evidence="4" id="KW-0812">Transmembrane</keyword>
<keyword evidence="6" id="KW-0472">Membrane</keyword>
<comment type="subcellular location">
    <subcellularLocation>
        <location evidence="1">Cell membrane</location>
        <topology evidence="1">Multi-pass membrane protein</topology>
    </subcellularLocation>
</comment>
<keyword evidence="5" id="KW-1133">Transmembrane helix</keyword>
<evidence type="ECO:0000256" key="2">
    <source>
        <dbReference type="ARBA" id="ARBA00008806"/>
    </source>
</evidence>
<accession>A0A239KSS9</accession>
<evidence type="ECO:0000256" key="1">
    <source>
        <dbReference type="ARBA" id="ARBA00004651"/>
    </source>
</evidence>
<keyword evidence="3" id="KW-1003">Cell membrane</keyword>
<evidence type="ECO:0000256" key="4">
    <source>
        <dbReference type="ARBA" id="ARBA00022692"/>
    </source>
</evidence>
<keyword evidence="8" id="KW-1185">Reference proteome</keyword>
<dbReference type="PANTHER" id="PTHR37937:SF1">
    <property type="entry name" value="CONJUGATIVE TRANSFER: DNA TRANSPORT"/>
    <property type="match status" value="1"/>
</dbReference>
<dbReference type="PANTHER" id="PTHR37937">
    <property type="entry name" value="CONJUGATIVE TRANSFER: DNA TRANSPORT"/>
    <property type="match status" value="1"/>
</dbReference>
<dbReference type="InterPro" id="IPR051539">
    <property type="entry name" value="T4SS-coupling_protein"/>
</dbReference>
<evidence type="ECO:0000256" key="5">
    <source>
        <dbReference type="ARBA" id="ARBA00022989"/>
    </source>
</evidence>
<sequence>MLEKTDFQLNDLLAGQADIFIVVPLDMVDAQSVFLRLMINIVTGAIVRESGRRNLPKPLLLVLDEFVRLGRMETLLNIATVGAGVGIEALFVTQDLGQVEQVYGKGDANTLLGACATTRVFGLGRTETATAERLVAGFGDKTVEIQSASREDERKGSRSEQKTKLFTVADLLEMPLTDMIAMFAGKPPLRLKLIVSHDDRAYRDKLDKNPTLRV</sequence>
<dbReference type="AlphaFoldDB" id="A0A239KSS9"/>
<evidence type="ECO:0000313" key="7">
    <source>
        <dbReference type="EMBL" id="SNT21241.1"/>
    </source>
</evidence>
<dbReference type="InterPro" id="IPR003688">
    <property type="entry name" value="TraG/VirD4"/>
</dbReference>